<proteinExistence type="predicted"/>
<evidence type="ECO:0000313" key="2">
    <source>
        <dbReference type="EMBL" id="KAK5637581.1"/>
    </source>
</evidence>
<feature type="region of interest" description="Disordered" evidence="1">
    <location>
        <begin position="1"/>
        <end position="36"/>
    </location>
</feature>
<evidence type="ECO:0000256" key="1">
    <source>
        <dbReference type="SAM" id="MobiDB-lite"/>
    </source>
</evidence>
<dbReference type="AlphaFoldDB" id="A0AAN7ZE79"/>
<gene>
    <name evidence="2" type="ORF">RRF57_013296</name>
</gene>
<comment type="caution">
    <text evidence="2">The sequence shown here is derived from an EMBL/GenBank/DDBJ whole genome shotgun (WGS) entry which is preliminary data.</text>
</comment>
<reference evidence="2 3" key="1">
    <citation type="submission" date="2023-10" db="EMBL/GenBank/DDBJ databases">
        <title>Draft genome sequence of Xylaria bambusicola isolate GMP-LS, the root and basal stem rot pathogen of sugarcane in Indonesia.</title>
        <authorList>
            <person name="Selvaraj P."/>
            <person name="Muralishankar V."/>
            <person name="Muruganantham S."/>
            <person name="Sp S."/>
            <person name="Haryani S."/>
            <person name="Lau K.J.X."/>
            <person name="Naqvi N.I."/>
        </authorList>
    </citation>
    <scope>NUCLEOTIDE SEQUENCE [LARGE SCALE GENOMIC DNA]</scope>
    <source>
        <strain evidence="2">GMP-LS</strain>
    </source>
</reference>
<keyword evidence="3" id="KW-1185">Reference proteome</keyword>
<sequence length="61" mass="6685">MGPKSAQLENKGYRRFFRPKTPLGPDMGADVIPPNAPEARSFSTPLAWGLFDPFSSATGRF</sequence>
<accession>A0AAN7ZE79</accession>
<protein>
    <submittedName>
        <fullName evidence="2">Uncharacterized protein</fullName>
    </submittedName>
</protein>
<dbReference type="EMBL" id="JAWHQM010000147">
    <property type="protein sequence ID" value="KAK5637581.1"/>
    <property type="molecule type" value="Genomic_DNA"/>
</dbReference>
<organism evidence="2 3">
    <name type="scientific">Xylaria bambusicola</name>
    <dbReference type="NCBI Taxonomy" id="326684"/>
    <lineage>
        <taxon>Eukaryota</taxon>
        <taxon>Fungi</taxon>
        <taxon>Dikarya</taxon>
        <taxon>Ascomycota</taxon>
        <taxon>Pezizomycotina</taxon>
        <taxon>Sordariomycetes</taxon>
        <taxon>Xylariomycetidae</taxon>
        <taxon>Xylariales</taxon>
        <taxon>Xylariaceae</taxon>
        <taxon>Xylaria</taxon>
    </lineage>
</organism>
<dbReference type="Proteomes" id="UP001305414">
    <property type="component" value="Unassembled WGS sequence"/>
</dbReference>
<evidence type="ECO:0000313" key="3">
    <source>
        <dbReference type="Proteomes" id="UP001305414"/>
    </source>
</evidence>
<name>A0AAN7ZE79_9PEZI</name>